<evidence type="ECO:0000313" key="1">
    <source>
        <dbReference type="EMBL" id="QHS82310.1"/>
    </source>
</evidence>
<name>A0A6C0ASC5_9ZZZZ</name>
<dbReference type="EMBL" id="MN740764">
    <property type="protein sequence ID" value="QHS82310.1"/>
    <property type="molecule type" value="Genomic_DNA"/>
</dbReference>
<accession>A0A6C0ASC5</accession>
<dbReference type="AlphaFoldDB" id="A0A6C0ASC5"/>
<reference evidence="1" key="1">
    <citation type="journal article" date="2020" name="Nature">
        <title>Giant virus diversity and host interactions through global metagenomics.</title>
        <authorList>
            <person name="Schulz F."/>
            <person name="Roux S."/>
            <person name="Paez-Espino D."/>
            <person name="Jungbluth S."/>
            <person name="Walsh D.A."/>
            <person name="Denef V.J."/>
            <person name="McMahon K.D."/>
            <person name="Konstantinidis K.T."/>
            <person name="Eloe-Fadrosh E.A."/>
            <person name="Kyrpides N.C."/>
            <person name="Woyke T."/>
        </authorList>
    </citation>
    <scope>NUCLEOTIDE SEQUENCE</scope>
    <source>
        <strain evidence="1">GVMAG-S-1101165-79</strain>
    </source>
</reference>
<protein>
    <submittedName>
        <fullName evidence="1">Uncharacterized protein</fullName>
    </submittedName>
</protein>
<organism evidence="1">
    <name type="scientific">viral metagenome</name>
    <dbReference type="NCBI Taxonomy" id="1070528"/>
    <lineage>
        <taxon>unclassified sequences</taxon>
        <taxon>metagenomes</taxon>
        <taxon>organismal metagenomes</taxon>
    </lineage>
</organism>
<proteinExistence type="predicted"/>
<sequence>MKILNNKDNNYSLNYSENYRSELIETTGLITKKYSELLCEYIKFIVENTNTKNKPFSKFIIIRGMDTVTNVFNNILYYTKNIDLTYFHCQKSFYFYLEFVGQISEDEKMFLQLTSRDATTYVYKKTLFEISNELKKINETISNETRSKLDIINIYIQLYQTYLLKIIQTENTKNIEGSIEIFASLCDKLSNFNEQKHIGTLYSIIEKLYYDIHDTNIFFELNRVLINKFFKNPETIKNYKKKLYLNEFTEKLLESPDSFIDWFIS</sequence>